<evidence type="ECO:0000313" key="2">
    <source>
        <dbReference type="EMBL" id="KAG5763626.1"/>
    </source>
</evidence>
<proteinExistence type="predicted"/>
<reference evidence="2" key="2">
    <citation type="submission" date="2020-10" db="EMBL/GenBank/DDBJ databases">
        <authorList>
            <person name="Peck L.D."/>
            <person name="Nowell R.W."/>
            <person name="Flood J."/>
            <person name="Ryan M.J."/>
            <person name="Barraclough T.G."/>
        </authorList>
    </citation>
    <scope>NUCLEOTIDE SEQUENCE</scope>
    <source>
        <strain evidence="2">IMI 127659i</strain>
    </source>
</reference>
<reference evidence="2" key="1">
    <citation type="journal article" date="2020" name="bioRxiv">
        <title>Historical genomics reveals the evolutionary mechanisms behind multiple outbreaks of the host-specific coffee wilt pathogen Fusarium xylarioides.</title>
        <authorList>
            <person name="Peck D."/>
            <person name="Nowell R.W."/>
            <person name="Flood J."/>
            <person name="Ryan M.J."/>
            <person name="Barraclough T.G."/>
        </authorList>
    </citation>
    <scope>NUCLEOTIDE SEQUENCE</scope>
    <source>
        <strain evidence="2">IMI 127659i</strain>
    </source>
</reference>
<gene>
    <name evidence="2" type="ORF">H9Q72_008273</name>
</gene>
<dbReference type="Proteomes" id="UP000750502">
    <property type="component" value="Unassembled WGS sequence"/>
</dbReference>
<dbReference type="EMBL" id="JADFTT010000295">
    <property type="protein sequence ID" value="KAG5763626.1"/>
    <property type="molecule type" value="Genomic_DNA"/>
</dbReference>
<accession>A0A9P7I4K3</accession>
<keyword evidence="3" id="KW-1185">Reference proteome</keyword>
<protein>
    <submittedName>
        <fullName evidence="2">Uncharacterized protein</fullName>
    </submittedName>
</protein>
<feature type="compositionally biased region" description="Polar residues" evidence="1">
    <location>
        <begin position="1"/>
        <end position="18"/>
    </location>
</feature>
<dbReference type="OrthoDB" id="265717at2759"/>
<name>A0A9P7I4K3_9HYPO</name>
<evidence type="ECO:0000313" key="3">
    <source>
        <dbReference type="Proteomes" id="UP000750502"/>
    </source>
</evidence>
<dbReference type="AlphaFoldDB" id="A0A9P7I4K3"/>
<sequence>MTANQSGRSDSEHMIQQSRPDEQAPEDTNPANLPSNPPEVPVSTKEEKSPPATSPHDVVPESGIKILFEGGVLACRDLPQGHEITGEERPIFAAPRRPIQLPDDDIRETLNATAFVCFDKFKRDHKCKYPLTTNVFINSLAAHIKHACPDCAQATFRIAQSYDITVTLVKDVRAGDQICIDLDQARTRLVCSLCNTREPKWKWRKRQCKRFLAKLFSRNMLKTA</sequence>
<evidence type="ECO:0000256" key="1">
    <source>
        <dbReference type="SAM" id="MobiDB-lite"/>
    </source>
</evidence>
<comment type="caution">
    <text evidence="2">The sequence shown here is derived from an EMBL/GenBank/DDBJ whole genome shotgun (WGS) entry which is preliminary data.</text>
</comment>
<feature type="region of interest" description="Disordered" evidence="1">
    <location>
        <begin position="1"/>
        <end position="60"/>
    </location>
</feature>
<organism evidence="2 3">
    <name type="scientific">Fusarium xylarioides</name>
    <dbReference type="NCBI Taxonomy" id="221167"/>
    <lineage>
        <taxon>Eukaryota</taxon>
        <taxon>Fungi</taxon>
        <taxon>Dikarya</taxon>
        <taxon>Ascomycota</taxon>
        <taxon>Pezizomycotina</taxon>
        <taxon>Sordariomycetes</taxon>
        <taxon>Hypocreomycetidae</taxon>
        <taxon>Hypocreales</taxon>
        <taxon>Nectriaceae</taxon>
        <taxon>Fusarium</taxon>
        <taxon>Fusarium fujikuroi species complex</taxon>
    </lineage>
</organism>